<dbReference type="PANTHER" id="PTHR39200">
    <property type="entry name" value="HYPOTHETICAL EXPORTED PROTEIN"/>
    <property type="match status" value="1"/>
</dbReference>
<evidence type="ECO:0000313" key="4">
    <source>
        <dbReference type="EMBL" id="TFW31616.1"/>
    </source>
</evidence>
<organism evidence="3 5">
    <name type="scientific">Massilia horti</name>
    <dbReference type="NCBI Taxonomy" id="2562153"/>
    <lineage>
        <taxon>Bacteria</taxon>
        <taxon>Pseudomonadati</taxon>
        <taxon>Pseudomonadota</taxon>
        <taxon>Betaproteobacteria</taxon>
        <taxon>Burkholderiales</taxon>
        <taxon>Oxalobacteraceae</taxon>
        <taxon>Telluria group</taxon>
        <taxon>Massilia</taxon>
    </lineage>
</organism>
<feature type="signal peptide" evidence="1">
    <location>
        <begin position="1"/>
        <end position="30"/>
    </location>
</feature>
<dbReference type="Gene3D" id="2.160.20.120">
    <property type="match status" value="1"/>
</dbReference>
<dbReference type="PANTHER" id="PTHR39200:SF1">
    <property type="entry name" value="AUTO-TRANSPORTER ADHESIN HEAD GIN DOMAIN-CONTAINING PROTEIN-RELATED"/>
    <property type="match status" value="1"/>
</dbReference>
<dbReference type="PROSITE" id="PS51318">
    <property type="entry name" value="TAT"/>
    <property type="match status" value="1"/>
</dbReference>
<evidence type="ECO:0000256" key="1">
    <source>
        <dbReference type="SAM" id="SignalP"/>
    </source>
</evidence>
<keyword evidence="5" id="KW-1185">Reference proteome</keyword>
<dbReference type="AlphaFoldDB" id="A0A4Y9T141"/>
<dbReference type="OrthoDB" id="8885859at2"/>
<evidence type="ECO:0000259" key="2">
    <source>
        <dbReference type="Pfam" id="PF10988"/>
    </source>
</evidence>
<proteinExistence type="predicted"/>
<keyword evidence="1" id="KW-0732">Signal</keyword>
<dbReference type="Proteomes" id="UP000297258">
    <property type="component" value="Unassembled WGS sequence"/>
</dbReference>
<feature type="domain" description="Putative auto-transporter adhesin head GIN" evidence="2">
    <location>
        <begin position="53"/>
        <end position="236"/>
    </location>
</feature>
<gene>
    <name evidence="3" type="ORF">E4O92_13165</name>
    <name evidence="4" type="ORF">E4O92_13310</name>
</gene>
<reference evidence="3 5" key="1">
    <citation type="submission" date="2019-03" db="EMBL/GenBank/DDBJ databases">
        <title>Draft genome of Massilia hortus sp. nov., a novel bacterial species of the Oxalobacteraceae family.</title>
        <authorList>
            <person name="Peta V."/>
            <person name="Raths R."/>
            <person name="Bucking H."/>
        </authorList>
    </citation>
    <scope>NUCLEOTIDE SEQUENCE [LARGE SCALE GENOMIC DNA]</scope>
    <source>
        <strain evidence="3 5">ONC3</strain>
    </source>
</reference>
<accession>A0A4Y9T141</accession>
<dbReference type="Pfam" id="PF10988">
    <property type="entry name" value="DUF2807"/>
    <property type="match status" value="1"/>
</dbReference>
<feature type="chain" id="PRO_5033461137" evidence="1">
    <location>
        <begin position="31"/>
        <end position="256"/>
    </location>
</feature>
<dbReference type="EMBL" id="SPUM01000087">
    <property type="protein sequence ID" value="TFW31616.1"/>
    <property type="molecule type" value="Genomic_DNA"/>
</dbReference>
<name>A0A4Y9T141_9BURK</name>
<evidence type="ECO:0000313" key="5">
    <source>
        <dbReference type="Proteomes" id="UP000297258"/>
    </source>
</evidence>
<sequence>MNNTFTQRRRSLLLAACAVALAAPVPQALAFSFWGEKVQGSGRVITQAREVGHFQGLSLDVPGNVELRIGNSESVTVETDDNLQPLVETVVEDGMLKIRPSRRNLNLNTRTLRIVVQARTIDRLNVAGSGSVSADALRAPKLDLHIGGSGNISVKGVDTDALVINLGGSGALVTGSGNARQVSVKIAGSGNVDVGRVKAEDVSVKVAGSGDTTAWATKTLAVKIAGSGDIKYYGDPALSRSVAGSGDVKRLGDAPR</sequence>
<protein>
    <submittedName>
        <fullName evidence="3">DUF2807 domain-containing protein</fullName>
    </submittedName>
</protein>
<dbReference type="EMBL" id="SPUM01000087">
    <property type="protein sequence ID" value="TFW31591.1"/>
    <property type="molecule type" value="Genomic_DNA"/>
</dbReference>
<dbReference type="InterPro" id="IPR006311">
    <property type="entry name" value="TAT_signal"/>
</dbReference>
<comment type="caution">
    <text evidence="3">The sequence shown here is derived from an EMBL/GenBank/DDBJ whole genome shotgun (WGS) entry which is preliminary data.</text>
</comment>
<evidence type="ECO:0000313" key="3">
    <source>
        <dbReference type="EMBL" id="TFW31591.1"/>
    </source>
</evidence>
<dbReference type="RefSeq" id="WP_135190233.1">
    <property type="nucleotide sequence ID" value="NZ_SPUM01000087.1"/>
</dbReference>
<dbReference type="InterPro" id="IPR021255">
    <property type="entry name" value="DUF2807"/>
</dbReference>